<dbReference type="EMBL" id="FZNS01000023">
    <property type="protein sequence ID" value="SNS06955.1"/>
    <property type="molecule type" value="Genomic_DNA"/>
</dbReference>
<dbReference type="PROSITE" id="PS51257">
    <property type="entry name" value="PROKAR_LIPOPROTEIN"/>
    <property type="match status" value="1"/>
</dbReference>
<dbReference type="RefSeq" id="WP_143437265.1">
    <property type="nucleotide sequence ID" value="NZ_FZNS01000023.1"/>
</dbReference>
<organism evidence="1 2">
    <name type="scientific">Hymenobacter mucosus</name>
    <dbReference type="NCBI Taxonomy" id="1411120"/>
    <lineage>
        <taxon>Bacteria</taxon>
        <taxon>Pseudomonadati</taxon>
        <taxon>Bacteroidota</taxon>
        <taxon>Cytophagia</taxon>
        <taxon>Cytophagales</taxon>
        <taxon>Hymenobacteraceae</taxon>
        <taxon>Hymenobacter</taxon>
    </lineage>
</organism>
<proteinExistence type="predicted"/>
<keyword evidence="2" id="KW-1185">Reference proteome</keyword>
<reference evidence="2" key="1">
    <citation type="submission" date="2017-06" db="EMBL/GenBank/DDBJ databases">
        <authorList>
            <person name="Varghese N."/>
            <person name="Submissions S."/>
        </authorList>
    </citation>
    <scope>NUCLEOTIDE SEQUENCE [LARGE SCALE GENOMIC DNA]</scope>
    <source>
        <strain evidence="2">DSM 28041</strain>
    </source>
</reference>
<accession>A0A239BFX2</accession>
<evidence type="ECO:0008006" key="3">
    <source>
        <dbReference type="Google" id="ProtNLM"/>
    </source>
</evidence>
<gene>
    <name evidence="1" type="ORF">SAMN06269173_12329</name>
</gene>
<evidence type="ECO:0000313" key="1">
    <source>
        <dbReference type="EMBL" id="SNS06955.1"/>
    </source>
</evidence>
<evidence type="ECO:0000313" key="2">
    <source>
        <dbReference type="Proteomes" id="UP000198310"/>
    </source>
</evidence>
<name>A0A239BFX2_9BACT</name>
<sequence length="117" mass="13277">MAIRCPIPRTLLPLAAITMLVVGCQNMEDGQVAGAAFCACLQDNNPHTADQVVNQRTAQLICEGELVKRSHNYRVFKVDMQTHDTITEINWAERERSRRFANAFVHYVNKHCKVSSY</sequence>
<dbReference type="AlphaFoldDB" id="A0A239BFX2"/>
<dbReference type="Proteomes" id="UP000198310">
    <property type="component" value="Unassembled WGS sequence"/>
</dbReference>
<protein>
    <recommendedName>
        <fullName evidence="3">Lipoprotein</fullName>
    </recommendedName>
</protein>